<name>A0AAV7CII1_ENGPU</name>
<evidence type="ECO:0000256" key="12">
    <source>
        <dbReference type="ARBA" id="ARBA00032116"/>
    </source>
</evidence>
<dbReference type="Gene3D" id="1.10.3330.10">
    <property type="entry name" value="Oxo-4-hydroxy-4-carboxy-5-ureidoimidazoline decarboxylase"/>
    <property type="match status" value="1"/>
</dbReference>
<sequence length="192" mass="21760">MDLDAVNSMSYEQFLDIFGNIIEKCPIITAAVWSRRPFSSFGEVEDGVHEFIESLPISVEFLEENSHKICTKKQGKEGILRCHPDLAGRELTSGTLTMESQEEQRGAGLTSLTSQERERLTLLNTQYKEKFGFPFVICAKMADKDKIMRELSARLQNDPSVELLIGIDEVKKICHLRIQDILRKGSLLPTKL</sequence>
<evidence type="ECO:0000256" key="1">
    <source>
        <dbReference type="ARBA" id="ARBA00001163"/>
    </source>
</evidence>
<dbReference type="SUPFAM" id="SSF158694">
    <property type="entry name" value="UraD-Like"/>
    <property type="match status" value="1"/>
</dbReference>
<accession>A0AAV7CII1</accession>
<keyword evidence="10" id="KW-0456">Lyase</keyword>
<evidence type="ECO:0000256" key="8">
    <source>
        <dbReference type="ARBA" id="ARBA00022793"/>
    </source>
</evidence>
<keyword evidence="9" id="KW-0576">Peroxisome</keyword>
<keyword evidence="15" id="KW-1185">Reference proteome</keyword>
<dbReference type="Proteomes" id="UP000824782">
    <property type="component" value="Unassembled WGS sequence"/>
</dbReference>
<evidence type="ECO:0000259" key="13">
    <source>
        <dbReference type="Pfam" id="PF09349"/>
    </source>
</evidence>
<dbReference type="PANTHER" id="PTHR43466:SF1">
    <property type="entry name" value="2-OXO-4-HYDROXY-4-CARBOXY-5-UREIDOIMIDAZOLINE DECARBOXYLASE-RELATED"/>
    <property type="match status" value="1"/>
</dbReference>
<dbReference type="NCBIfam" id="TIGR03164">
    <property type="entry name" value="UHCUDC"/>
    <property type="match status" value="1"/>
</dbReference>
<feature type="domain" description="Oxo-4-hydroxy-4-carboxy-5-ureidoimidazoline decarboxylase" evidence="13">
    <location>
        <begin position="7"/>
        <end position="179"/>
    </location>
</feature>
<evidence type="ECO:0000256" key="3">
    <source>
        <dbReference type="ARBA" id="ARBA00004275"/>
    </source>
</evidence>
<comment type="caution">
    <text evidence="14">The sequence shown here is derived from an EMBL/GenBank/DDBJ whole genome shotgun (WGS) entry which is preliminary data.</text>
</comment>
<evidence type="ECO:0000256" key="10">
    <source>
        <dbReference type="ARBA" id="ARBA00023239"/>
    </source>
</evidence>
<comment type="similarity">
    <text evidence="5">Belongs to the OHCU decarboxylase family.</text>
</comment>
<evidence type="ECO:0000256" key="5">
    <source>
        <dbReference type="ARBA" id="ARBA00005793"/>
    </source>
</evidence>
<evidence type="ECO:0000256" key="11">
    <source>
        <dbReference type="ARBA" id="ARBA00030624"/>
    </source>
</evidence>
<comment type="pathway">
    <text evidence="4">Purine metabolism; urate degradation; (S)-allantoin from urate: step 3/3.</text>
</comment>
<dbReference type="InterPro" id="IPR017580">
    <property type="entry name" value="OHCU_decarboxylase-1"/>
</dbReference>
<evidence type="ECO:0000256" key="2">
    <source>
        <dbReference type="ARBA" id="ARBA00002506"/>
    </source>
</evidence>
<dbReference type="GO" id="GO:0019628">
    <property type="term" value="P:urate catabolic process"/>
    <property type="evidence" value="ECO:0007669"/>
    <property type="project" value="TreeGrafter"/>
</dbReference>
<comment type="catalytic activity">
    <reaction evidence="1">
        <text>5-hydroxy-2-oxo-4-ureido-2,5-dihydro-1H-imidazole-5-carboxylate + H(+) = (S)-allantoin + CO2</text>
        <dbReference type="Rhea" id="RHEA:26301"/>
        <dbReference type="ChEBI" id="CHEBI:15378"/>
        <dbReference type="ChEBI" id="CHEBI:15678"/>
        <dbReference type="ChEBI" id="CHEBI:16526"/>
        <dbReference type="ChEBI" id="CHEBI:58639"/>
        <dbReference type="EC" id="4.1.1.97"/>
    </reaction>
</comment>
<evidence type="ECO:0000313" key="14">
    <source>
        <dbReference type="EMBL" id="KAG8584885.1"/>
    </source>
</evidence>
<dbReference type="FunFam" id="1.10.3330.10:FF:000001">
    <property type="entry name" value="2-oxo-4-hydroxy-4-carboxy-5-ureidoimidazoline decarboxylase"/>
    <property type="match status" value="1"/>
</dbReference>
<evidence type="ECO:0000256" key="6">
    <source>
        <dbReference type="ARBA" id="ARBA00012257"/>
    </source>
</evidence>
<evidence type="ECO:0000256" key="9">
    <source>
        <dbReference type="ARBA" id="ARBA00023140"/>
    </source>
</evidence>
<dbReference type="InterPro" id="IPR036778">
    <property type="entry name" value="OHCU_decarboxylase_sf"/>
</dbReference>
<dbReference type="PANTHER" id="PTHR43466">
    <property type="entry name" value="2-OXO-4-HYDROXY-4-CARBOXY-5-UREIDOIMIDAZOLINE DECARBOXYLASE-RELATED"/>
    <property type="match status" value="1"/>
</dbReference>
<dbReference type="Pfam" id="PF09349">
    <property type="entry name" value="OHCU_decarbox"/>
    <property type="match status" value="1"/>
</dbReference>
<comment type="subcellular location">
    <subcellularLocation>
        <location evidence="3">Peroxisome</location>
    </subcellularLocation>
</comment>
<dbReference type="GO" id="GO:0000255">
    <property type="term" value="P:allantoin metabolic process"/>
    <property type="evidence" value="ECO:0007669"/>
    <property type="project" value="InterPro"/>
</dbReference>
<protein>
    <recommendedName>
        <fullName evidence="6">2-oxo-4-hydroxy-4-carboxy-5-ureidoimidazoline decarboxylase</fullName>
        <ecNumber evidence="6">4.1.1.97</ecNumber>
    </recommendedName>
    <alternativeName>
        <fullName evidence="12">Parahox neighbor</fullName>
    </alternativeName>
    <alternativeName>
        <fullName evidence="11">Ureidoimidazoline (2-oxo-4-hydroxy-4-carboxy-5-) decarboxylase</fullName>
    </alternativeName>
</protein>
<dbReference type="AlphaFoldDB" id="A0AAV7CII1"/>
<organism evidence="14 15">
    <name type="scientific">Engystomops pustulosus</name>
    <name type="common">Tungara frog</name>
    <name type="synonym">Physalaemus pustulosus</name>
    <dbReference type="NCBI Taxonomy" id="76066"/>
    <lineage>
        <taxon>Eukaryota</taxon>
        <taxon>Metazoa</taxon>
        <taxon>Chordata</taxon>
        <taxon>Craniata</taxon>
        <taxon>Vertebrata</taxon>
        <taxon>Euteleostomi</taxon>
        <taxon>Amphibia</taxon>
        <taxon>Batrachia</taxon>
        <taxon>Anura</taxon>
        <taxon>Neobatrachia</taxon>
        <taxon>Hyloidea</taxon>
        <taxon>Leptodactylidae</taxon>
        <taxon>Leiuperinae</taxon>
        <taxon>Engystomops</taxon>
    </lineage>
</organism>
<dbReference type="EC" id="4.1.1.97" evidence="6"/>
<comment type="function">
    <text evidence="2">Catalyzes the stereoselective decarboxylation of 2-oxo-4-hydroxy-4-carboxy-5-ureidoimidazoline (OHCU) to (S)-allantoin.</text>
</comment>
<dbReference type="InterPro" id="IPR018020">
    <property type="entry name" value="OHCU_decarboxylase"/>
</dbReference>
<proteinExistence type="inferred from homology"/>
<evidence type="ECO:0000256" key="7">
    <source>
        <dbReference type="ARBA" id="ARBA00022631"/>
    </source>
</evidence>
<dbReference type="GO" id="GO:0006144">
    <property type="term" value="P:purine nucleobase metabolic process"/>
    <property type="evidence" value="ECO:0007669"/>
    <property type="project" value="UniProtKB-KW"/>
</dbReference>
<evidence type="ECO:0000256" key="4">
    <source>
        <dbReference type="ARBA" id="ARBA00004754"/>
    </source>
</evidence>
<evidence type="ECO:0000313" key="15">
    <source>
        <dbReference type="Proteomes" id="UP000824782"/>
    </source>
</evidence>
<dbReference type="GO" id="GO:0005777">
    <property type="term" value="C:peroxisome"/>
    <property type="evidence" value="ECO:0007669"/>
    <property type="project" value="UniProtKB-SubCell"/>
</dbReference>
<gene>
    <name evidence="14" type="ORF">GDO81_004803</name>
</gene>
<keyword evidence="7" id="KW-0659">Purine metabolism</keyword>
<reference evidence="14" key="1">
    <citation type="thesis" date="2020" institute="ProQuest LLC" country="789 East Eisenhower Parkway, Ann Arbor, MI, USA">
        <title>Comparative Genomics and Chromosome Evolution.</title>
        <authorList>
            <person name="Mudd A.B."/>
        </authorList>
    </citation>
    <scope>NUCLEOTIDE SEQUENCE</scope>
    <source>
        <strain evidence="14">237g6f4</strain>
        <tissue evidence="14">Blood</tissue>
    </source>
</reference>
<keyword evidence="8" id="KW-0210">Decarboxylase</keyword>
<dbReference type="GO" id="GO:0051997">
    <property type="term" value="F:2-oxo-4-hydroxy-4-carboxy-5-ureidoimidazoline decarboxylase activity"/>
    <property type="evidence" value="ECO:0007669"/>
    <property type="project" value="UniProtKB-EC"/>
</dbReference>
<dbReference type="EMBL" id="WNYA01000002">
    <property type="protein sequence ID" value="KAG8584885.1"/>
    <property type="molecule type" value="Genomic_DNA"/>
</dbReference>